<dbReference type="AlphaFoldDB" id="A0AAV4EXP4"/>
<dbReference type="Gene3D" id="3.30.160.60">
    <property type="entry name" value="Classic Zinc Finger"/>
    <property type="match status" value="1"/>
</dbReference>
<reference evidence="1 2" key="1">
    <citation type="journal article" date="2021" name="Elife">
        <title>Chloroplast acquisition without the gene transfer in kleptoplastic sea slugs, Plakobranchus ocellatus.</title>
        <authorList>
            <person name="Maeda T."/>
            <person name="Takahashi S."/>
            <person name="Yoshida T."/>
            <person name="Shimamura S."/>
            <person name="Takaki Y."/>
            <person name="Nagai Y."/>
            <person name="Toyoda A."/>
            <person name="Suzuki Y."/>
            <person name="Arimoto A."/>
            <person name="Ishii H."/>
            <person name="Satoh N."/>
            <person name="Nishiyama T."/>
            <person name="Hasebe M."/>
            <person name="Maruyama T."/>
            <person name="Minagawa J."/>
            <person name="Obokata J."/>
            <person name="Shigenobu S."/>
        </authorList>
    </citation>
    <scope>NUCLEOTIDE SEQUENCE [LARGE SCALE GENOMIC DNA]</scope>
</reference>
<accession>A0AAV4EXP4</accession>
<evidence type="ECO:0000313" key="1">
    <source>
        <dbReference type="EMBL" id="GFR65873.1"/>
    </source>
</evidence>
<dbReference type="Proteomes" id="UP000762676">
    <property type="component" value="Unassembled WGS sequence"/>
</dbReference>
<proteinExistence type="predicted"/>
<sequence length="125" mass="14306">MYCVNSSSLPLSSELVIRPVQTNSFVKGGRKYFCPVPECVAKSSNSSGFSDSELKRHWTEKHEEFVLMHHCSQCDFSSKRKGSTFRHFRLVHGSLLPFGTGPQEWKANKEYICPAPYTLRDAFRK</sequence>
<dbReference type="EMBL" id="BMAT01011062">
    <property type="protein sequence ID" value="GFR65873.1"/>
    <property type="molecule type" value="Genomic_DNA"/>
</dbReference>
<protein>
    <recommendedName>
        <fullName evidence="3">C2H2-type domain-containing protein</fullName>
    </recommendedName>
</protein>
<evidence type="ECO:0000313" key="2">
    <source>
        <dbReference type="Proteomes" id="UP000762676"/>
    </source>
</evidence>
<evidence type="ECO:0008006" key="3">
    <source>
        <dbReference type="Google" id="ProtNLM"/>
    </source>
</evidence>
<comment type="caution">
    <text evidence="1">The sequence shown here is derived from an EMBL/GenBank/DDBJ whole genome shotgun (WGS) entry which is preliminary data.</text>
</comment>
<keyword evidence="2" id="KW-1185">Reference proteome</keyword>
<name>A0AAV4EXP4_9GAST</name>
<gene>
    <name evidence="1" type="ORF">ElyMa_005542700</name>
</gene>
<organism evidence="1 2">
    <name type="scientific">Elysia marginata</name>
    <dbReference type="NCBI Taxonomy" id="1093978"/>
    <lineage>
        <taxon>Eukaryota</taxon>
        <taxon>Metazoa</taxon>
        <taxon>Spiralia</taxon>
        <taxon>Lophotrochozoa</taxon>
        <taxon>Mollusca</taxon>
        <taxon>Gastropoda</taxon>
        <taxon>Heterobranchia</taxon>
        <taxon>Euthyneura</taxon>
        <taxon>Panpulmonata</taxon>
        <taxon>Sacoglossa</taxon>
        <taxon>Placobranchoidea</taxon>
        <taxon>Plakobranchidae</taxon>
        <taxon>Elysia</taxon>
    </lineage>
</organism>